<dbReference type="HOGENOM" id="CLU_2889820_0_0_1"/>
<dbReference type="Proteomes" id="UP000008022">
    <property type="component" value="Unassembled WGS sequence"/>
</dbReference>
<organism evidence="1 2">
    <name type="scientific">Oryza rufipogon</name>
    <name type="common">Brownbeard rice</name>
    <name type="synonym">Asian wild rice</name>
    <dbReference type="NCBI Taxonomy" id="4529"/>
    <lineage>
        <taxon>Eukaryota</taxon>
        <taxon>Viridiplantae</taxon>
        <taxon>Streptophyta</taxon>
        <taxon>Embryophyta</taxon>
        <taxon>Tracheophyta</taxon>
        <taxon>Spermatophyta</taxon>
        <taxon>Magnoliopsida</taxon>
        <taxon>Liliopsida</taxon>
        <taxon>Poales</taxon>
        <taxon>Poaceae</taxon>
        <taxon>BOP clade</taxon>
        <taxon>Oryzoideae</taxon>
        <taxon>Oryzeae</taxon>
        <taxon>Oryzinae</taxon>
        <taxon>Oryza</taxon>
    </lineage>
</organism>
<dbReference type="Gramene" id="ORUFI04G07190.1">
    <property type="protein sequence ID" value="ORUFI04G07190.1"/>
    <property type="gene ID" value="ORUFI04G07190"/>
</dbReference>
<name>A0A0E0P6S8_ORYRU</name>
<keyword evidence="2" id="KW-1185">Reference proteome</keyword>
<accession>A0A0E0P6S8</accession>
<evidence type="ECO:0000313" key="2">
    <source>
        <dbReference type="Proteomes" id="UP000008022"/>
    </source>
</evidence>
<dbReference type="EnsemblPlants" id="ORUFI04G07190.1">
    <property type="protein sequence ID" value="ORUFI04G07190.1"/>
    <property type="gene ID" value="ORUFI04G07190"/>
</dbReference>
<evidence type="ECO:0000313" key="1">
    <source>
        <dbReference type="EnsemblPlants" id="ORUFI04G07190.1"/>
    </source>
</evidence>
<reference evidence="1" key="2">
    <citation type="submission" date="2015-06" db="UniProtKB">
        <authorList>
            <consortium name="EnsemblPlants"/>
        </authorList>
    </citation>
    <scope>IDENTIFICATION</scope>
</reference>
<reference evidence="2" key="1">
    <citation type="submission" date="2013-06" db="EMBL/GenBank/DDBJ databases">
        <authorList>
            <person name="Zhao Q."/>
        </authorList>
    </citation>
    <scope>NUCLEOTIDE SEQUENCE</scope>
    <source>
        <strain evidence="2">cv. W1943</strain>
    </source>
</reference>
<sequence>MEINSPAHWNPIRPSETKLTSNDRGIRILFRFGLTSSRLFLAQQEQQQFRVGVLVAMVQHPLW</sequence>
<proteinExistence type="predicted"/>
<dbReference type="AlphaFoldDB" id="A0A0E0P6S8"/>
<protein>
    <submittedName>
        <fullName evidence="1">Uncharacterized protein</fullName>
    </submittedName>
</protein>